<protein>
    <submittedName>
        <fullName evidence="4">Protein TSSC4</fullName>
    </submittedName>
</protein>
<gene>
    <name evidence="2" type="ORF">ECPE_LOCUS14396</name>
</gene>
<dbReference type="WBParaSite" id="ECPE_0001443601-mRNA-1">
    <property type="protein sequence ID" value="ECPE_0001443601-mRNA-1"/>
    <property type="gene ID" value="ECPE_0001443601"/>
</dbReference>
<dbReference type="OrthoDB" id="1906282at2759"/>
<accession>A0A183B5B1</accession>
<feature type="region of interest" description="Disordered" evidence="1">
    <location>
        <begin position="195"/>
        <end position="252"/>
    </location>
</feature>
<reference evidence="4" key="1">
    <citation type="submission" date="2016-06" db="UniProtKB">
        <authorList>
            <consortium name="WormBaseParasite"/>
        </authorList>
    </citation>
    <scope>IDENTIFICATION</scope>
</reference>
<dbReference type="EMBL" id="UZAN01057468">
    <property type="protein sequence ID" value="VDP91668.1"/>
    <property type="molecule type" value="Genomic_DNA"/>
</dbReference>
<name>A0A183B5B1_9TREM</name>
<dbReference type="Proteomes" id="UP000272942">
    <property type="component" value="Unassembled WGS sequence"/>
</dbReference>
<sequence>MIYPSLSAPFQRDRKHPLVSPVPGAVQYAPEEFRRPISVPRTRGHVRSPRTASRDPTKWIHYTLADVDEDGFGTHDLSVPNRDPNCNIALSFLSELRERREAESCETNHEEEATPAGSEGHHRILFRSVHGTKRARVHDTKADQPKTTHLTIVVNSLAESEEDQMIRTGREDCTSNGTATTSLFILRRQRTGFRGRQVPSAEGDFHGAGDDNQPSATPDVTMDDNEVNEMDGGADGEEEEEELETTENDFLA</sequence>
<evidence type="ECO:0000313" key="4">
    <source>
        <dbReference type="WBParaSite" id="ECPE_0001443601-mRNA-1"/>
    </source>
</evidence>
<evidence type="ECO:0000313" key="2">
    <source>
        <dbReference type="EMBL" id="VDP91668.1"/>
    </source>
</evidence>
<organism evidence="4">
    <name type="scientific">Echinostoma caproni</name>
    <dbReference type="NCBI Taxonomy" id="27848"/>
    <lineage>
        <taxon>Eukaryota</taxon>
        <taxon>Metazoa</taxon>
        <taxon>Spiralia</taxon>
        <taxon>Lophotrochozoa</taxon>
        <taxon>Platyhelminthes</taxon>
        <taxon>Trematoda</taxon>
        <taxon>Digenea</taxon>
        <taxon>Plagiorchiida</taxon>
        <taxon>Echinostomata</taxon>
        <taxon>Echinostomatoidea</taxon>
        <taxon>Echinostomatidae</taxon>
        <taxon>Echinostoma</taxon>
    </lineage>
</organism>
<evidence type="ECO:0000313" key="3">
    <source>
        <dbReference type="Proteomes" id="UP000272942"/>
    </source>
</evidence>
<dbReference type="AlphaFoldDB" id="A0A183B5B1"/>
<proteinExistence type="predicted"/>
<evidence type="ECO:0000256" key="1">
    <source>
        <dbReference type="SAM" id="MobiDB-lite"/>
    </source>
</evidence>
<reference evidence="2 3" key="2">
    <citation type="submission" date="2018-11" db="EMBL/GenBank/DDBJ databases">
        <authorList>
            <consortium name="Pathogen Informatics"/>
        </authorList>
    </citation>
    <scope>NUCLEOTIDE SEQUENCE [LARGE SCALE GENOMIC DNA]</scope>
    <source>
        <strain evidence="2 3">Egypt</strain>
    </source>
</reference>
<keyword evidence="3" id="KW-1185">Reference proteome</keyword>
<feature type="compositionally biased region" description="Acidic residues" evidence="1">
    <location>
        <begin position="221"/>
        <end position="252"/>
    </location>
</feature>
<feature type="region of interest" description="Disordered" evidence="1">
    <location>
        <begin position="1"/>
        <end position="22"/>
    </location>
</feature>